<accession>A0A370H9J7</accession>
<comment type="caution">
    <text evidence="1">The sequence shown here is derived from an EMBL/GenBank/DDBJ whole genome shotgun (WGS) entry which is preliminary data.</text>
</comment>
<sequence length="31" mass="3231">MNSAPAPNLFNQLILFLAAIFCGVLGCPVPV</sequence>
<reference evidence="1 2" key="1">
    <citation type="submission" date="2018-07" db="EMBL/GenBank/DDBJ databases">
        <title>Genomic Encyclopedia of Type Strains, Phase IV (KMG-IV): sequencing the most valuable type-strain genomes for metagenomic binning, comparative biology and taxonomic classification.</title>
        <authorList>
            <person name="Goeker M."/>
        </authorList>
    </citation>
    <scope>NUCLEOTIDE SEQUENCE [LARGE SCALE GENOMIC DNA]</scope>
    <source>
        <strain evidence="1 2">DSM 44952</strain>
    </source>
</reference>
<keyword evidence="2" id="KW-1185">Reference proteome</keyword>
<proteinExistence type="predicted"/>
<protein>
    <submittedName>
        <fullName evidence="1">Uncharacterized protein</fullName>
    </submittedName>
</protein>
<evidence type="ECO:0000313" key="1">
    <source>
        <dbReference type="EMBL" id="RDI52910.1"/>
    </source>
</evidence>
<dbReference type="EMBL" id="QQAZ01000003">
    <property type="protein sequence ID" value="RDI52910.1"/>
    <property type="molecule type" value="Genomic_DNA"/>
</dbReference>
<dbReference type="Proteomes" id="UP000255355">
    <property type="component" value="Unassembled WGS sequence"/>
</dbReference>
<gene>
    <name evidence="1" type="ORF">DFR68_103297</name>
</gene>
<organism evidence="1 2">
    <name type="scientific">Nocardia mexicana</name>
    <dbReference type="NCBI Taxonomy" id="279262"/>
    <lineage>
        <taxon>Bacteria</taxon>
        <taxon>Bacillati</taxon>
        <taxon>Actinomycetota</taxon>
        <taxon>Actinomycetes</taxon>
        <taxon>Mycobacteriales</taxon>
        <taxon>Nocardiaceae</taxon>
        <taxon>Nocardia</taxon>
    </lineage>
</organism>
<name>A0A370H9J7_9NOCA</name>
<dbReference type="AlphaFoldDB" id="A0A370H9J7"/>
<evidence type="ECO:0000313" key="2">
    <source>
        <dbReference type="Proteomes" id="UP000255355"/>
    </source>
</evidence>